<dbReference type="SUPFAM" id="SSF54919">
    <property type="entry name" value="Nucleoside diphosphate kinase, NDK"/>
    <property type="match status" value="1"/>
</dbReference>
<reference evidence="9" key="1">
    <citation type="submission" date="2020-05" db="EMBL/GenBank/DDBJ databases">
        <title>Phylogenomic resolution of chytrid fungi.</title>
        <authorList>
            <person name="Stajich J.E."/>
            <person name="Amses K."/>
            <person name="Simmons R."/>
            <person name="Seto K."/>
            <person name="Myers J."/>
            <person name="Bonds A."/>
            <person name="Quandt C.A."/>
            <person name="Barry K."/>
            <person name="Liu P."/>
            <person name="Grigoriev I."/>
            <person name="Longcore J.E."/>
            <person name="James T.Y."/>
        </authorList>
    </citation>
    <scope>NUCLEOTIDE SEQUENCE</scope>
    <source>
        <strain evidence="9">JEL0476</strain>
    </source>
</reference>
<evidence type="ECO:0000256" key="2">
    <source>
        <dbReference type="ARBA" id="ARBA00017632"/>
    </source>
</evidence>
<accession>A0AAD5XXI0</accession>
<evidence type="ECO:0000256" key="3">
    <source>
        <dbReference type="ARBA" id="ARBA00022679"/>
    </source>
</evidence>
<dbReference type="EMBL" id="JADGJW010000439">
    <property type="protein sequence ID" value="KAJ3217184.1"/>
    <property type="molecule type" value="Genomic_DNA"/>
</dbReference>
<evidence type="ECO:0000256" key="6">
    <source>
        <dbReference type="ARBA" id="ARBA00022840"/>
    </source>
</evidence>
<dbReference type="GO" id="GO:0005524">
    <property type="term" value="F:ATP binding"/>
    <property type="evidence" value="ECO:0007669"/>
    <property type="project" value="UniProtKB-KW"/>
</dbReference>
<keyword evidence="4" id="KW-0547">Nucleotide-binding</keyword>
<comment type="caution">
    <text evidence="9">The sequence shown here is derived from an EMBL/GenBank/DDBJ whole genome shotgun (WGS) entry which is preliminary data.</text>
</comment>
<dbReference type="CDD" id="cd22970">
    <property type="entry name" value="DD_NDKH5-like"/>
    <property type="match status" value="1"/>
</dbReference>
<keyword evidence="6" id="KW-0067">ATP-binding</keyword>
<dbReference type="Gene3D" id="3.30.70.141">
    <property type="entry name" value="Nucleoside diphosphate kinase-like domain"/>
    <property type="match status" value="1"/>
</dbReference>
<dbReference type="InterPro" id="IPR007858">
    <property type="entry name" value="Dpy-30_motif"/>
</dbReference>
<gene>
    <name evidence="9" type="primary">NME5</name>
    <name evidence="9" type="ORF">HK099_005558</name>
</gene>
<evidence type="ECO:0000259" key="8">
    <source>
        <dbReference type="SMART" id="SM00562"/>
    </source>
</evidence>
<dbReference type="Pfam" id="PF00334">
    <property type="entry name" value="NDK"/>
    <property type="match status" value="1"/>
</dbReference>
<evidence type="ECO:0000256" key="7">
    <source>
        <dbReference type="PROSITE-ProRule" id="PRU00706"/>
    </source>
</evidence>
<dbReference type="InterPro" id="IPR034907">
    <property type="entry name" value="NDK-like_dom"/>
</dbReference>
<evidence type="ECO:0000256" key="4">
    <source>
        <dbReference type="ARBA" id="ARBA00022741"/>
    </source>
</evidence>
<dbReference type="Gene3D" id="1.20.890.10">
    <property type="entry name" value="cAMP-dependent protein kinase regulatory subunit, dimerization-anchoring domain"/>
    <property type="match status" value="1"/>
</dbReference>
<dbReference type="InterPro" id="IPR036850">
    <property type="entry name" value="NDK-like_dom_sf"/>
</dbReference>
<name>A0AAD5XXI0_9FUNG</name>
<evidence type="ECO:0000256" key="5">
    <source>
        <dbReference type="ARBA" id="ARBA00022777"/>
    </source>
</evidence>
<protein>
    <recommendedName>
        <fullName evidence="2">Nucleoside diphosphate kinase</fullName>
    </recommendedName>
</protein>
<dbReference type="SMART" id="SM00562">
    <property type="entry name" value="NDK"/>
    <property type="match status" value="1"/>
</dbReference>
<evidence type="ECO:0000313" key="10">
    <source>
        <dbReference type="Proteomes" id="UP001211065"/>
    </source>
</evidence>
<sequence>MERLLFLLKPAILPEADKIVYKLEQNGFHILEKSQIRLTAEQIKNLFFNEEEEIQEAFLNEYLSGDIVVLILEKLSGFQEIKNLLGQADVETAKEFTPNSLRAIYGDLFYASLDFPQAERDIRFFFPDAYVDTFPAPNCDKSFLENSIYPVLTEGLTYLCKEKPENPIKFLGDWLLENNPNVPKIKEPSTAA</sequence>
<proteinExistence type="inferred from homology"/>
<dbReference type="PANTHER" id="PTHR46161:SF3">
    <property type="entry name" value="NUCLEOSIDE DIPHOSPHATE KINASE DDB_G0292928-RELATED"/>
    <property type="match status" value="1"/>
</dbReference>
<dbReference type="PANTHER" id="PTHR46161">
    <property type="entry name" value="NUCLEOSIDE DIPHOSPHATE KINASE"/>
    <property type="match status" value="1"/>
</dbReference>
<keyword evidence="5" id="KW-0418">Kinase</keyword>
<dbReference type="Proteomes" id="UP001211065">
    <property type="component" value="Unassembled WGS sequence"/>
</dbReference>
<keyword evidence="3" id="KW-0808">Transferase</keyword>
<dbReference type="Pfam" id="PF05186">
    <property type="entry name" value="Dpy-30"/>
    <property type="match status" value="1"/>
</dbReference>
<comment type="caution">
    <text evidence="7">Lacks conserved residue(s) required for the propagation of feature annotation.</text>
</comment>
<feature type="domain" description="Nucleoside diphosphate kinase-like" evidence="8">
    <location>
        <begin position="1"/>
        <end position="132"/>
    </location>
</feature>
<keyword evidence="10" id="KW-1185">Reference proteome</keyword>
<organism evidence="9 10">
    <name type="scientific">Clydaea vesicula</name>
    <dbReference type="NCBI Taxonomy" id="447962"/>
    <lineage>
        <taxon>Eukaryota</taxon>
        <taxon>Fungi</taxon>
        <taxon>Fungi incertae sedis</taxon>
        <taxon>Chytridiomycota</taxon>
        <taxon>Chytridiomycota incertae sedis</taxon>
        <taxon>Chytridiomycetes</taxon>
        <taxon>Lobulomycetales</taxon>
        <taxon>Lobulomycetaceae</taxon>
        <taxon>Clydaea</taxon>
    </lineage>
</organism>
<evidence type="ECO:0000256" key="1">
    <source>
        <dbReference type="ARBA" id="ARBA00008142"/>
    </source>
</evidence>
<evidence type="ECO:0000313" key="9">
    <source>
        <dbReference type="EMBL" id="KAJ3217184.1"/>
    </source>
</evidence>
<dbReference type="AlphaFoldDB" id="A0AAD5XXI0"/>
<dbReference type="GO" id="GO:0016301">
    <property type="term" value="F:kinase activity"/>
    <property type="evidence" value="ECO:0007669"/>
    <property type="project" value="UniProtKB-KW"/>
</dbReference>
<comment type="similarity">
    <text evidence="1 7">Belongs to the NDK family.</text>
</comment>
<dbReference type="PROSITE" id="PS51374">
    <property type="entry name" value="NDPK_LIKE"/>
    <property type="match status" value="1"/>
</dbReference>